<reference evidence="15 17" key="1">
    <citation type="submission" date="2019-10" db="EMBL/GenBank/DDBJ databases">
        <title>Streptococcis sp, isolated from the respiratory tract of Marmot.</title>
        <authorList>
            <person name="Zhang G."/>
        </authorList>
    </citation>
    <scope>NUCLEOTIDE SEQUENCE [LARGE SCALE GENOMIC DNA]</scope>
    <source>
        <strain evidence="15">Zg-70</strain>
        <strain evidence="17">zg-70</strain>
    </source>
</reference>
<dbReference type="Gene3D" id="3.30.565.10">
    <property type="entry name" value="Histidine kinase-like ATPase, C-terminal domain"/>
    <property type="match status" value="1"/>
</dbReference>
<comment type="caution">
    <text evidence="15">The sequence shown here is derived from an EMBL/GenBank/DDBJ whole genome shotgun (WGS) entry which is preliminary data.</text>
</comment>
<keyword evidence="16" id="KW-1185">Reference proteome</keyword>
<dbReference type="RefSeq" id="WP_154608694.1">
    <property type="nucleotide sequence ID" value="NZ_CP072115.1"/>
</dbReference>
<dbReference type="PANTHER" id="PTHR45453">
    <property type="entry name" value="PHOSPHATE REGULON SENSOR PROTEIN PHOR"/>
    <property type="match status" value="1"/>
</dbReference>
<reference evidence="14 16" key="2">
    <citation type="submission" date="2019-11" db="EMBL/GenBank/DDBJ databases">
        <title>Streptococcis sp. isolated from the respiratory tract of Marmot.</title>
        <authorList>
            <person name="Zhang G."/>
        </authorList>
    </citation>
    <scope>NUCLEOTIDE SEQUENCE [LARGE SCALE GENOMIC DNA]</scope>
    <source>
        <strain evidence="16">zg-86</strain>
        <strain evidence="14">Zg-86</strain>
    </source>
</reference>
<dbReference type="Proteomes" id="UP000435060">
    <property type="component" value="Unassembled WGS sequence"/>
</dbReference>
<evidence type="ECO:0000256" key="12">
    <source>
        <dbReference type="SAM" id="Phobius"/>
    </source>
</evidence>
<keyword evidence="11" id="KW-0175">Coiled coil</keyword>
<dbReference type="InterPro" id="IPR004358">
    <property type="entry name" value="Sig_transdc_His_kin-like_C"/>
</dbReference>
<evidence type="ECO:0000256" key="11">
    <source>
        <dbReference type="SAM" id="Coils"/>
    </source>
</evidence>
<accession>A0A6I4RJ97</accession>
<keyword evidence="10 12" id="KW-0472">Membrane</keyword>
<evidence type="ECO:0000256" key="10">
    <source>
        <dbReference type="ARBA" id="ARBA00023136"/>
    </source>
</evidence>
<dbReference type="AlphaFoldDB" id="A0A6I4RJ97"/>
<dbReference type="SMART" id="SM00387">
    <property type="entry name" value="HATPase_c"/>
    <property type="match status" value="1"/>
</dbReference>
<evidence type="ECO:0000256" key="8">
    <source>
        <dbReference type="ARBA" id="ARBA00022989"/>
    </source>
</evidence>
<keyword evidence="8 12" id="KW-1133">Transmembrane helix</keyword>
<dbReference type="InterPro" id="IPR005467">
    <property type="entry name" value="His_kinase_dom"/>
</dbReference>
<evidence type="ECO:0000256" key="9">
    <source>
        <dbReference type="ARBA" id="ARBA00023012"/>
    </source>
</evidence>
<sequence>MTKGQVGFFVKRWLATRLLFLLGMLFFILLIGGFSLLFHVENALVGYASLLLFCIVGVVFFLDMGKEWRQFTLASRRELVTRGTATEVVLQARVQELEEELRQQLDQERRRQSDFQDYYTLWAHQMKIPIAASQLLARDLPAGPERQALEQELFKVEQYTGQVLHYLRLQSFHEDLLVQRESLDFLVRQVIKKYSIFFIQQKTELRLDELELTLATDKKWFCLLLEQFISNAIKYTVGGQIWIYLDGADLVIQDTGIGIAKSDMERIFARGFSGYNGRISQQSSGLGLYLAQGIGEKLGLTFRLTSEIGQGTQVRICLKEEKLILD</sequence>
<dbReference type="InterPro" id="IPR003594">
    <property type="entry name" value="HATPase_dom"/>
</dbReference>
<keyword evidence="5" id="KW-0808">Transferase</keyword>
<evidence type="ECO:0000313" key="17">
    <source>
        <dbReference type="Proteomes" id="UP000435423"/>
    </source>
</evidence>
<keyword evidence="6 12" id="KW-0812">Transmembrane</keyword>
<comment type="catalytic activity">
    <reaction evidence="1">
        <text>ATP + protein L-histidine = ADP + protein N-phospho-L-histidine.</text>
        <dbReference type="EC" id="2.7.13.3"/>
    </reaction>
</comment>
<protein>
    <recommendedName>
        <fullName evidence="3">histidine kinase</fullName>
        <ecNumber evidence="3">2.7.13.3</ecNumber>
    </recommendedName>
</protein>
<evidence type="ECO:0000256" key="7">
    <source>
        <dbReference type="ARBA" id="ARBA00022777"/>
    </source>
</evidence>
<dbReference type="PROSITE" id="PS50109">
    <property type="entry name" value="HIS_KIN"/>
    <property type="match status" value="1"/>
</dbReference>
<organism evidence="15 17">
    <name type="scientific">Streptococcus zhangguiae</name>
    <dbReference type="NCBI Taxonomy" id="2664091"/>
    <lineage>
        <taxon>Bacteria</taxon>
        <taxon>Bacillati</taxon>
        <taxon>Bacillota</taxon>
        <taxon>Bacilli</taxon>
        <taxon>Lactobacillales</taxon>
        <taxon>Streptococcaceae</taxon>
        <taxon>Streptococcus</taxon>
    </lineage>
</organism>
<evidence type="ECO:0000256" key="4">
    <source>
        <dbReference type="ARBA" id="ARBA00022475"/>
    </source>
</evidence>
<dbReference type="GO" id="GO:0000155">
    <property type="term" value="F:phosphorelay sensor kinase activity"/>
    <property type="evidence" value="ECO:0007669"/>
    <property type="project" value="TreeGrafter"/>
</dbReference>
<dbReference type="Pfam" id="PF02518">
    <property type="entry name" value="HATPase_c"/>
    <property type="match status" value="1"/>
</dbReference>
<dbReference type="Proteomes" id="UP000435423">
    <property type="component" value="Unassembled WGS sequence"/>
</dbReference>
<keyword evidence="4" id="KW-1003">Cell membrane</keyword>
<feature type="transmembrane region" description="Helical" evidence="12">
    <location>
        <begin position="18"/>
        <end position="38"/>
    </location>
</feature>
<keyword evidence="9" id="KW-0902">Two-component regulatory system</keyword>
<evidence type="ECO:0000256" key="5">
    <source>
        <dbReference type="ARBA" id="ARBA00022679"/>
    </source>
</evidence>
<evidence type="ECO:0000256" key="1">
    <source>
        <dbReference type="ARBA" id="ARBA00000085"/>
    </source>
</evidence>
<feature type="coiled-coil region" evidence="11">
    <location>
        <begin position="87"/>
        <end position="114"/>
    </location>
</feature>
<dbReference type="EMBL" id="WUBJ01000009">
    <property type="protein sequence ID" value="MWV56877.1"/>
    <property type="molecule type" value="Genomic_DNA"/>
</dbReference>
<dbReference type="PANTHER" id="PTHR45453:SF2">
    <property type="entry name" value="HISTIDINE KINASE"/>
    <property type="match status" value="1"/>
</dbReference>
<dbReference type="InterPro" id="IPR050351">
    <property type="entry name" value="BphY/WalK/GraS-like"/>
</dbReference>
<dbReference type="PRINTS" id="PR00344">
    <property type="entry name" value="BCTRLSENSOR"/>
</dbReference>
<feature type="transmembrane region" description="Helical" evidence="12">
    <location>
        <begin position="44"/>
        <end position="62"/>
    </location>
</feature>
<dbReference type="InterPro" id="IPR036890">
    <property type="entry name" value="HATPase_C_sf"/>
</dbReference>
<evidence type="ECO:0000313" key="16">
    <source>
        <dbReference type="Proteomes" id="UP000435060"/>
    </source>
</evidence>
<evidence type="ECO:0000313" key="14">
    <source>
        <dbReference type="EMBL" id="MTB64890.1"/>
    </source>
</evidence>
<feature type="domain" description="Histidine kinase" evidence="13">
    <location>
        <begin position="121"/>
        <end position="322"/>
    </location>
</feature>
<evidence type="ECO:0000259" key="13">
    <source>
        <dbReference type="PROSITE" id="PS50109"/>
    </source>
</evidence>
<evidence type="ECO:0000256" key="3">
    <source>
        <dbReference type="ARBA" id="ARBA00012438"/>
    </source>
</evidence>
<gene>
    <name evidence="14" type="ORF">GGG87_07765</name>
    <name evidence="15" type="ORF">GGH11_07805</name>
</gene>
<evidence type="ECO:0000256" key="2">
    <source>
        <dbReference type="ARBA" id="ARBA00004651"/>
    </source>
</evidence>
<proteinExistence type="predicted"/>
<dbReference type="GO" id="GO:0004721">
    <property type="term" value="F:phosphoprotein phosphatase activity"/>
    <property type="evidence" value="ECO:0007669"/>
    <property type="project" value="TreeGrafter"/>
</dbReference>
<evidence type="ECO:0000313" key="15">
    <source>
        <dbReference type="EMBL" id="MWV56877.1"/>
    </source>
</evidence>
<dbReference type="GO" id="GO:0016036">
    <property type="term" value="P:cellular response to phosphate starvation"/>
    <property type="evidence" value="ECO:0007669"/>
    <property type="project" value="TreeGrafter"/>
</dbReference>
<comment type="subcellular location">
    <subcellularLocation>
        <location evidence="2">Cell membrane</location>
        <topology evidence="2">Multi-pass membrane protein</topology>
    </subcellularLocation>
</comment>
<evidence type="ECO:0000256" key="6">
    <source>
        <dbReference type="ARBA" id="ARBA00022692"/>
    </source>
</evidence>
<dbReference type="EC" id="2.7.13.3" evidence="3"/>
<dbReference type="EMBL" id="WLCG01000010">
    <property type="protein sequence ID" value="MTB64890.1"/>
    <property type="molecule type" value="Genomic_DNA"/>
</dbReference>
<dbReference type="GO" id="GO:0005886">
    <property type="term" value="C:plasma membrane"/>
    <property type="evidence" value="ECO:0007669"/>
    <property type="project" value="UniProtKB-SubCell"/>
</dbReference>
<keyword evidence="7 15" id="KW-0418">Kinase</keyword>
<dbReference type="SUPFAM" id="SSF55874">
    <property type="entry name" value="ATPase domain of HSP90 chaperone/DNA topoisomerase II/histidine kinase"/>
    <property type="match status" value="1"/>
</dbReference>
<name>A0A6I4RJ97_9STRE</name>